<dbReference type="CTD" id="57109"/>
<dbReference type="InterPro" id="IPR036397">
    <property type="entry name" value="RNaseH_sf"/>
</dbReference>
<dbReference type="GeneID" id="104989156"/>
<dbReference type="OrthoDB" id="8191639at2759"/>
<dbReference type="KEGG" id="bbis:104989156"/>
<dbReference type="InterPro" id="IPR047021">
    <property type="entry name" value="REXO1/3/4-like"/>
</dbReference>
<evidence type="ECO:0000256" key="3">
    <source>
        <dbReference type="SAM" id="MobiDB-lite"/>
    </source>
</evidence>
<keyword evidence="2" id="KW-0378">Hydrolase</keyword>
<dbReference type="SUPFAM" id="SSF53098">
    <property type="entry name" value="Ribonuclease H-like"/>
    <property type="match status" value="1"/>
</dbReference>
<evidence type="ECO:0000313" key="4">
    <source>
        <dbReference type="Proteomes" id="UP000515208"/>
    </source>
</evidence>
<dbReference type="GO" id="GO:0006308">
    <property type="term" value="P:DNA catabolic process"/>
    <property type="evidence" value="ECO:0007669"/>
    <property type="project" value="TreeGrafter"/>
</dbReference>
<evidence type="ECO:0000256" key="2">
    <source>
        <dbReference type="ARBA" id="ARBA00022801"/>
    </source>
</evidence>
<accession>A0A6P3HKG4</accession>
<name>A0A6P3HKG4_BISBB</name>
<dbReference type="RefSeq" id="XP_010839035.1">
    <property type="nucleotide sequence ID" value="XM_010840733.1"/>
</dbReference>
<dbReference type="Proteomes" id="UP000515208">
    <property type="component" value="Unplaced"/>
</dbReference>
<sequence>MGTENTDPEVTGASGPSGSLMSRKIQAQPKEKGAQKRTIGDISPQQGDIKHKKRKAREPTAPSPPAPPTKDDIWFDDVDPADIEAAIGPEAASIVRQQLGQSESSSTLVKERPFGGLTKALAMDCEMPLCPPHPGCVSVLAFFLLSITCPTIIAPGSSGSHQCLVLSACSVWDSEKGVHLSADRHQNACRAFLLQALFLGHPKKKIRDTQKYKPFRTQVKSGRPSLKLLAERILGIQVQQAEHCSVQDAQVAMRLYVLVKRDWESLAGDRRPPAPEAHSQDA</sequence>
<protein>
    <submittedName>
        <fullName evidence="5">RNA exonuclease 4</fullName>
    </submittedName>
</protein>
<feature type="region of interest" description="Disordered" evidence="3">
    <location>
        <begin position="1"/>
        <end position="74"/>
    </location>
</feature>
<proteinExistence type="predicted"/>
<keyword evidence="1" id="KW-0540">Nuclease</keyword>
<dbReference type="PANTHER" id="PTHR12801">
    <property type="entry name" value="RNA EXONUCLEASE REXO1 / RECO3 FAMILY MEMBER-RELATED"/>
    <property type="match status" value="1"/>
</dbReference>
<keyword evidence="5" id="KW-0269">Exonuclease</keyword>
<dbReference type="AlphaFoldDB" id="A0A6P3HKG4"/>
<keyword evidence="4" id="KW-1185">Reference proteome</keyword>
<dbReference type="GO" id="GO:0003676">
    <property type="term" value="F:nucleic acid binding"/>
    <property type="evidence" value="ECO:0007669"/>
    <property type="project" value="InterPro"/>
</dbReference>
<dbReference type="PANTHER" id="PTHR12801:SF158">
    <property type="entry name" value="RNA EXONUCLEASE 4"/>
    <property type="match status" value="1"/>
</dbReference>
<reference evidence="5" key="1">
    <citation type="submission" date="2025-08" db="UniProtKB">
        <authorList>
            <consortium name="RefSeq"/>
        </authorList>
    </citation>
    <scope>IDENTIFICATION</scope>
    <source>
        <tissue evidence="5">Blood</tissue>
    </source>
</reference>
<evidence type="ECO:0000256" key="1">
    <source>
        <dbReference type="ARBA" id="ARBA00022722"/>
    </source>
</evidence>
<dbReference type="InterPro" id="IPR012337">
    <property type="entry name" value="RNaseH-like_sf"/>
</dbReference>
<dbReference type="GO" id="GO:0005634">
    <property type="term" value="C:nucleus"/>
    <property type="evidence" value="ECO:0007669"/>
    <property type="project" value="TreeGrafter"/>
</dbReference>
<evidence type="ECO:0000313" key="5">
    <source>
        <dbReference type="RefSeq" id="XP_010839035.1"/>
    </source>
</evidence>
<organism evidence="4 5">
    <name type="scientific">Bison bison bison</name>
    <name type="common">North American plains bison</name>
    <dbReference type="NCBI Taxonomy" id="43346"/>
    <lineage>
        <taxon>Eukaryota</taxon>
        <taxon>Metazoa</taxon>
        <taxon>Chordata</taxon>
        <taxon>Craniata</taxon>
        <taxon>Vertebrata</taxon>
        <taxon>Euteleostomi</taxon>
        <taxon>Mammalia</taxon>
        <taxon>Eutheria</taxon>
        <taxon>Laurasiatheria</taxon>
        <taxon>Artiodactyla</taxon>
        <taxon>Ruminantia</taxon>
        <taxon>Pecora</taxon>
        <taxon>Bovidae</taxon>
        <taxon>Bovinae</taxon>
        <taxon>Bison</taxon>
    </lineage>
</organism>
<gene>
    <name evidence="5" type="primary">REXO4</name>
</gene>
<dbReference type="Gene3D" id="3.30.420.10">
    <property type="entry name" value="Ribonuclease H-like superfamily/Ribonuclease H"/>
    <property type="match status" value="1"/>
</dbReference>
<dbReference type="GO" id="GO:0004527">
    <property type="term" value="F:exonuclease activity"/>
    <property type="evidence" value="ECO:0007669"/>
    <property type="project" value="UniProtKB-KW"/>
</dbReference>